<organism evidence="2 4">
    <name type="scientific">Rotaria sordida</name>
    <dbReference type="NCBI Taxonomy" id="392033"/>
    <lineage>
        <taxon>Eukaryota</taxon>
        <taxon>Metazoa</taxon>
        <taxon>Spiralia</taxon>
        <taxon>Gnathifera</taxon>
        <taxon>Rotifera</taxon>
        <taxon>Eurotatoria</taxon>
        <taxon>Bdelloidea</taxon>
        <taxon>Philodinida</taxon>
        <taxon>Philodinidae</taxon>
        <taxon>Rotaria</taxon>
    </lineage>
</organism>
<feature type="region of interest" description="Disordered" evidence="1">
    <location>
        <begin position="1"/>
        <end position="24"/>
    </location>
</feature>
<dbReference type="EMBL" id="CAJOBD010000110">
    <property type="protein sequence ID" value="CAF3579308.1"/>
    <property type="molecule type" value="Genomic_DNA"/>
</dbReference>
<name>A0A813WDZ8_9BILA</name>
<dbReference type="PANTHER" id="PTHR16537">
    <property type="entry name" value="SJOEGREN SYNDROME/SCLERODERMA AUTOANTIGEN 1"/>
    <property type="match status" value="1"/>
</dbReference>
<reference evidence="2" key="1">
    <citation type="submission" date="2021-02" db="EMBL/GenBank/DDBJ databases">
        <authorList>
            <person name="Nowell W R."/>
        </authorList>
    </citation>
    <scope>NUCLEOTIDE SEQUENCE</scope>
</reference>
<dbReference type="AlphaFoldDB" id="A0A813WDZ8"/>
<dbReference type="Proteomes" id="UP000663864">
    <property type="component" value="Unassembled WGS sequence"/>
</dbReference>
<feature type="compositionally biased region" description="Polar residues" evidence="1">
    <location>
        <begin position="103"/>
        <end position="112"/>
    </location>
</feature>
<evidence type="ECO:0000313" key="3">
    <source>
        <dbReference type="EMBL" id="CAF3579308.1"/>
    </source>
</evidence>
<dbReference type="Proteomes" id="UP000663836">
    <property type="component" value="Unassembled WGS sequence"/>
</dbReference>
<evidence type="ECO:0000256" key="1">
    <source>
        <dbReference type="SAM" id="MobiDB-lite"/>
    </source>
</evidence>
<accession>A0A813WDZ8</accession>
<proteinExistence type="predicted"/>
<evidence type="ECO:0000313" key="2">
    <source>
        <dbReference type="EMBL" id="CAF0849404.1"/>
    </source>
</evidence>
<feature type="compositionally biased region" description="Basic residues" evidence="1">
    <location>
        <begin position="113"/>
        <end position="128"/>
    </location>
</feature>
<evidence type="ECO:0000313" key="4">
    <source>
        <dbReference type="Proteomes" id="UP000663864"/>
    </source>
</evidence>
<dbReference type="PANTHER" id="PTHR16537:SF1">
    <property type="entry name" value="PROTEIN ZNRD2"/>
    <property type="match status" value="1"/>
</dbReference>
<sequence length="194" mass="21990">MNNEQINGHSSLQNGSDEDFELMGDMPKEDPIIVERRRFRNNEITKKLGAYLLKGYCMLSDACPECDCILLRTPDRQLLCVGCTEVDVANATSNRETTKGENEQSVTSAQSINKKRDRVKHSKKRSKKTSTTYENESVSIENTKYSVQLENKLKWAVDELIKSQNSNRITAMCTVIVKLTESIKALKEYETLSA</sequence>
<feature type="compositionally biased region" description="Polar residues" evidence="1">
    <location>
        <begin position="1"/>
        <end position="15"/>
    </location>
</feature>
<dbReference type="InterPro" id="IPR051888">
    <property type="entry name" value="UPF0148_domain"/>
</dbReference>
<protein>
    <recommendedName>
        <fullName evidence="5">Sjoegren syndrome/scleroderma autoantigen 1</fullName>
    </recommendedName>
</protein>
<dbReference type="EMBL" id="CAJNOT010000120">
    <property type="protein sequence ID" value="CAF0849404.1"/>
    <property type="molecule type" value="Genomic_DNA"/>
</dbReference>
<gene>
    <name evidence="3" type="ORF">JBS370_LOCUS2726</name>
    <name evidence="2" type="ORF">ZHD862_LOCUS4793</name>
</gene>
<comment type="caution">
    <text evidence="2">The sequence shown here is derived from an EMBL/GenBank/DDBJ whole genome shotgun (WGS) entry which is preliminary data.</text>
</comment>
<feature type="region of interest" description="Disordered" evidence="1">
    <location>
        <begin position="94"/>
        <end position="135"/>
    </location>
</feature>
<dbReference type="InterPro" id="IPR009563">
    <property type="entry name" value="SSSCA1"/>
</dbReference>
<evidence type="ECO:0008006" key="5">
    <source>
        <dbReference type="Google" id="ProtNLM"/>
    </source>
</evidence>
<dbReference type="Pfam" id="PF06677">
    <property type="entry name" value="Auto_anti-p27"/>
    <property type="match status" value="1"/>
</dbReference>